<evidence type="ECO:0000256" key="1">
    <source>
        <dbReference type="ARBA" id="ARBA00008857"/>
    </source>
</evidence>
<keyword evidence="2" id="KW-0229">DNA integration</keyword>
<evidence type="ECO:0000259" key="6">
    <source>
        <dbReference type="PROSITE" id="PS51898"/>
    </source>
</evidence>
<dbReference type="PROSITE" id="PS51898">
    <property type="entry name" value="TYR_RECOMBINASE"/>
    <property type="match status" value="1"/>
</dbReference>
<gene>
    <name evidence="8" type="ORF">AV541_09380</name>
</gene>
<dbReference type="Pfam" id="PF22022">
    <property type="entry name" value="Phage_int_M"/>
    <property type="match status" value="1"/>
</dbReference>
<proteinExistence type="inferred from homology"/>
<dbReference type="InterPro" id="IPR050808">
    <property type="entry name" value="Phage_Integrase"/>
</dbReference>
<evidence type="ECO:0000256" key="5">
    <source>
        <dbReference type="PROSITE-ProRule" id="PRU01248"/>
    </source>
</evidence>
<dbReference type="Proteomes" id="UP000061630">
    <property type="component" value="Chromosome"/>
</dbReference>
<evidence type="ECO:0000313" key="8">
    <source>
        <dbReference type="EMBL" id="AMA76100.1"/>
    </source>
</evidence>
<dbReference type="CDD" id="cd01189">
    <property type="entry name" value="INT_ICEBs1_C_like"/>
    <property type="match status" value="1"/>
</dbReference>
<dbReference type="PROSITE" id="PS51900">
    <property type="entry name" value="CB"/>
    <property type="match status" value="1"/>
</dbReference>
<dbReference type="KEGG" id="tpar:AV541_09380"/>
<dbReference type="Gene3D" id="1.10.150.130">
    <property type="match status" value="1"/>
</dbReference>
<evidence type="ECO:0000256" key="3">
    <source>
        <dbReference type="ARBA" id="ARBA00023125"/>
    </source>
</evidence>
<evidence type="ECO:0000256" key="4">
    <source>
        <dbReference type="ARBA" id="ARBA00023172"/>
    </source>
</evidence>
<dbReference type="RefSeq" id="WP_038034998.1">
    <property type="nucleotide sequence ID" value="NZ_AIJQ01000002.1"/>
</dbReference>
<organism evidence="8 9">
    <name type="scientific">Thermus parvatiensis</name>
    <dbReference type="NCBI Taxonomy" id="456163"/>
    <lineage>
        <taxon>Bacteria</taxon>
        <taxon>Thermotogati</taxon>
        <taxon>Deinococcota</taxon>
        <taxon>Deinococci</taxon>
        <taxon>Thermales</taxon>
        <taxon>Thermaceae</taxon>
        <taxon>Thermus</taxon>
    </lineage>
</organism>
<keyword evidence="4" id="KW-0233">DNA recombination</keyword>
<dbReference type="Gene3D" id="1.10.443.10">
    <property type="entry name" value="Intergrase catalytic core"/>
    <property type="match status" value="1"/>
</dbReference>
<dbReference type="EMBL" id="CP014141">
    <property type="protein sequence ID" value="AMA76100.1"/>
    <property type="molecule type" value="Genomic_DNA"/>
</dbReference>
<dbReference type="Pfam" id="PF00589">
    <property type="entry name" value="Phage_integrase"/>
    <property type="match status" value="1"/>
</dbReference>
<dbReference type="InterPro" id="IPR022357">
    <property type="entry name" value="MIP_CS"/>
</dbReference>
<dbReference type="InterPro" id="IPR011010">
    <property type="entry name" value="DNA_brk_join_enz"/>
</dbReference>
<dbReference type="SUPFAM" id="SSF56349">
    <property type="entry name" value="DNA breaking-rejoining enzymes"/>
    <property type="match status" value="1"/>
</dbReference>
<protein>
    <submittedName>
        <fullName evidence="8">Transposase</fullName>
    </submittedName>
</protein>
<evidence type="ECO:0000259" key="7">
    <source>
        <dbReference type="PROSITE" id="PS51900"/>
    </source>
</evidence>
<dbReference type="PANTHER" id="PTHR30629">
    <property type="entry name" value="PROPHAGE INTEGRASE"/>
    <property type="match status" value="1"/>
</dbReference>
<accession>A0A0X8DDF9</accession>
<dbReference type="InterPro" id="IPR013762">
    <property type="entry name" value="Integrase-like_cat_sf"/>
</dbReference>
<dbReference type="InterPro" id="IPR044068">
    <property type="entry name" value="CB"/>
</dbReference>
<dbReference type="GO" id="GO:0015074">
    <property type="term" value="P:DNA integration"/>
    <property type="evidence" value="ECO:0007669"/>
    <property type="project" value="UniProtKB-KW"/>
</dbReference>
<feature type="domain" description="Core-binding (CB)" evidence="7">
    <location>
        <begin position="63"/>
        <end position="144"/>
    </location>
</feature>
<evidence type="ECO:0000313" key="9">
    <source>
        <dbReference type="Proteomes" id="UP000061630"/>
    </source>
</evidence>
<dbReference type="InterPro" id="IPR053876">
    <property type="entry name" value="Phage_int_M"/>
</dbReference>
<feature type="domain" description="Tyr recombinase" evidence="6">
    <location>
        <begin position="166"/>
        <end position="365"/>
    </location>
</feature>
<dbReference type="InterPro" id="IPR010998">
    <property type="entry name" value="Integrase_recombinase_N"/>
</dbReference>
<dbReference type="GO" id="GO:0006310">
    <property type="term" value="P:DNA recombination"/>
    <property type="evidence" value="ECO:0007669"/>
    <property type="project" value="UniProtKB-KW"/>
</dbReference>
<dbReference type="AlphaFoldDB" id="A0A0X8DDF9"/>
<dbReference type="PROSITE" id="PS00221">
    <property type="entry name" value="MIP"/>
    <property type="match status" value="1"/>
</dbReference>
<comment type="similarity">
    <text evidence="1">Belongs to the 'phage' integrase family.</text>
</comment>
<dbReference type="InterPro" id="IPR002104">
    <property type="entry name" value="Integrase_catalytic"/>
</dbReference>
<dbReference type="GO" id="GO:0003677">
    <property type="term" value="F:DNA binding"/>
    <property type="evidence" value="ECO:0007669"/>
    <property type="project" value="UniProtKB-UniRule"/>
</dbReference>
<evidence type="ECO:0000256" key="2">
    <source>
        <dbReference type="ARBA" id="ARBA00022908"/>
    </source>
</evidence>
<keyword evidence="3 5" id="KW-0238">DNA-binding</keyword>
<name>A0A0X8DDF9_9DEIN</name>
<reference evidence="8 9" key="1">
    <citation type="submission" date="2016-01" db="EMBL/GenBank/DDBJ databases">
        <title>Genome sequence of Thermus parvatiensis, a thermophile isolated from a hot water spring.</title>
        <authorList>
            <person name="Tripathi C."/>
            <person name="Lal R."/>
        </authorList>
    </citation>
    <scope>NUCLEOTIDE SEQUENCE [LARGE SCALE GENOMIC DNA]</scope>
    <source>
        <strain evidence="8 9">RL</strain>
    </source>
</reference>
<dbReference type="PANTHER" id="PTHR30629:SF2">
    <property type="entry name" value="PROPHAGE INTEGRASE INTS-RELATED"/>
    <property type="match status" value="1"/>
</dbReference>
<sequence>MPKRGAKPRRHASGLWEVRVYVVEDGKRVRRSFYGKTAKEAQAKAAEYQVKHRLGLIPKRDPRTFAEFAQAWLERKARVRGPTTIRAYERELRYLLPTLGNKRLQDIVPSDIRAALDALARKGLSPRSLRKVLERARAVFREALALELVARDPTAAVRVEVPSRPPVGRALEPHEVEALLRAFDAWPTWEVGMALRLCLALGLRAGEALALRWEDVDLEAGVLHVRRAWTAMGGRGVLTEPKTPSSRRSIPIPHATLARLRARYQELLELGIPPEELRLAWVFPGRTGGPLNPHTLGHALRKMTTRLGLPPIRVHDLRHTYGSLLLANGAPLELVAERMGHANPSITLGIYRHLLAHERAAWVVDPEELTSRPRGQA</sequence>